<keyword evidence="7" id="KW-0812">Transmembrane</keyword>
<proteinExistence type="inferred from homology"/>
<evidence type="ECO:0000313" key="15">
    <source>
        <dbReference type="Proteomes" id="UP000515163"/>
    </source>
</evidence>
<evidence type="ECO:0000259" key="14">
    <source>
        <dbReference type="Pfam" id="PF15024"/>
    </source>
</evidence>
<dbReference type="AlphaFoldDB" id="A0A6P8J484"/>
<keyword evidence="12" id="KW-0325">Glycoprotein</keyword>
<dbReference type="GO" id="GO:0030144">
    <property type="term" value="F:alpha-1,6-mannosylglycoprotein 6-beta-N-acetylglucosaminyltransferase activity"/>
    <property type="evidence" value="ECO:0007669"/>
    <property type="project" value="UniProtKB-EC"/>
</dbReference>
<protein>
    <recommendedName>
        <fullName evidence="4">alpha-1,6-mannosyl-glycoprotein 6-beta-N-acetylglucosaminyltransferase</fullName>
        <ecNumber evidence="4">2.4.1.155</ecNumber>
    </recommendedName>
</protein>
<dbReference type="UniPathway" id="UPA00378"/>
<comment type="catalytic activity">
    <reaction evidence="13">
        <text>N(4)-{beta-D-GlcNAc-(1-&gt;2)-[beta-D-GlcNAc-(1-&gt;4)]-alpha-D-Man-(1-&gt;3)-[beta-D-GlcNAc-(1-&gt;2)-alpha-D-Man-(1-&gt;6)]-beta-D-Man-(1-&gt;4)-beta-D-GlcNAc-(1-&gt;4)-beta-D-GlcNAc}-L-asparaginyl-[protein] + UDP-N-acetyl-alpha-D-glucosamine = N(4)-{beta-D-GlcNAc-(1-&gt;2)-[beta-D-GlcNAc-(1-&gt;4)]-alpha-D-Man-(1-&gt;3)-[beta-D-GlcNAc-(1-&gt;2)-[beta-D-GlcNAc-(1-&gt;6)]-alpha-D-Man-(1-&gt;6)]-beta-D-Man-(1-&gt;4)-beta-D-GlcNAc-(1-&gt;4)-beta-D-GlcNAc}-L-asparaginyl-[protein] + UDP + H(+)</text>
        <dbReference type="Rhea" id="RHEA:16921"/>
        <dbReference type="Rhea" id="RHEA-COMP:14374"/>
        <dbReference type="Rhea" id="RHEA-COMP:14377"/>
        <dbReference type="ChEBI" id="CHEBI:15378"/>
        <dbReference type="ChEBI" id="CHEBI:57705"/>
        <dbReference type="ChEBI" id="CHEBI:58223"/>
        <dbReference type="ChEBI" id="CHEBI:139507"/>
        <dbReference type="ChEBI" id="CHEBI:139510"/>
        <dbReference type="EC" id="2.4.1.155"/>
    </reaction>
</comment>
<feature type="domain" description="Glycosyltransferase family 18 catalytic" evidence="14">
    <location>
        <begin position="1"/>
        <end position="491"/>
    </location>
</feature>
<comment type="subcellular location">
    <subcellularLocation>
        <location evidence="1">Golgi apparatus membrane</location>
        <topology evidence="1">Single-pass type II membrane protein</topology>
    </subcellularLocation>
</comment>
<accession>A0A6P8J484</accession>
<dbReference type="PANTHER" id="PTHR15075:SF2">
    <property type="entry name" value="ALPHA-1,6-MANNOSYLGLYCOPROTEIN 6-BETA-N-ACETYLGLUCOSAMINYLTRANSFERASE"/>
    <property type="match status" value="1"/>
</dbReference>
<dbReference type="InParanoid" id="A0A6P8J484"/>
<comment type="similarity">
    <text evidence="3">Belongs to the glycosyltransferase 18 family.</text>
</comment>
<keyword evidence="8" id="KW-0735">Signal-anchor</keyword>
<evidence type="ECO:0000313" key="16">
    <source>
        <dbReference type="RefSeq" id="XP_031574836.1"/>
    </source>
</evidence>
<dbReference type="Proteomes" id="UP000515163">
    <property type="component" value="Unplaced"/>
</dbReference>
<keyword evidence="15" id="KW-1185">Reference proteome</keyword>
<sequence length="506" mass="57605">MRERATRFWPYWVEGAKALRKRKPEIEKRAAQRTLLFMGTFSVEPRFFEYAYHGGPLGELVQWTDLICSLYILGHDLDISANTDDLKKRLNVPKLKNCASASRDDDYDQIFTDYNGHKLIAFAVGPNHSQYRCKIRILDSFGTDAEFNFAEYSEPIPGGRSPWANADVNLRQIFTMFPHSPDNSFLGFVVDSPVNDTKVKKVEKKSKKPIGLVYGKEARFWKGHKDYLDTLSKYLEMHATTSGPEGDLKSLPDYVINHGILKGGDLQKLLDQSKVFIGLGFPYEGPAPLEAIAHGNIFLNAKLDPPQNRLNAAFFQLKPTFRALTSQHPYAETFIGEPHVFTVDIKNVSVVENTIKKILKTKVKPYLPLEWTPEGMLERISSFAENMKFCYGYDKIWPPEDELQLILGDEGISCKEACWKKGLLCESLFFNKINTKESFKELRIECDTRDDRGSLVMPAYISAEKSCVLQNHPLLFSCVASKAKHTRLCPCRDFQPQQVALCKKCT</sequence>
<evidence type="ECO:0000256" key="9">
    <source>
        <dbReference type="ARBA" id="ARBA00022989"/>
    </source>
</evidence>
<dbReference type="GO" id="GO:0006487">
    <property type="term" value="P:protein N-linked glycosylation"/>
    <property type="evidence" value="ECO:0007669"/>
    <property type="project" value="TreeGrafter"/>
</dbReference>
<evidence type="ECO:0000256" key="8">
    <source>
        <dbReference type="ARBA" id="ARBA00022968"/>
    </source>
</evidence>
<evidence type="ECO:0000256" key="4">
    <source>
        <dbReference type="ARBA" id="ARBA00012671"/>
    </source>
</evidence>
<organism evidence="15 16">
    <name type="scientific">Actinia tenebrosa</name>
    <name type="common">Australian red waratah sea anemone</name>
    <dbReference type="NCBI Taxonomy" id="6105"/>
    <lineage>
        <taxon>Eukaryota</taxon>
        <taxon>Metazoa</taxon>
        <taxon>Cnidaria</taxon>
        <taxon>Anthozoa</taxon>
        <taxon>Hexacorallia</taxon>
        <taxon>Actiniaria</taxon>
        <taxon>Actiniidae</taxon>
        <taxon>Actinia</taxon>
    </lineage>
</organism>
<evidence type="ECO:0000256" key="6">
    <source>
        <dbReference type="ARBA" id="ARBA00022679"/>
    </source>
</evidence>
<name>A0A6P8J484_ACTTE</name>
<dbReference type="InterPro" id="IPR026116">
    <property type="entry name" value="GT18_cat"/>
</dbReference>
<evidence type="ECO:0000256" key="2">
    <source>
        <dbReference type="ARBA" id="ARBA00004922"/>
    </source>
</evidence>
<keyword evidence="10" id="KW-0333">Golgi apparatus</keyword>
<keyword evidence="5" id="KW-0328">Glycosyltransferase</keyword>
<dbReference type="RefSeq" id="XP_031574836.1">
    <property type="nucleotide sequence ID" value="XM_031718976.1"/>
</dbReference>
<evidence type="ECO:0000256" key="10">
    <source>
        <dbReference type="ARBA" id="ARBA00023034"/>
    </source>
</evidence>
<evidence type="ECO:0000256" key="13">
    <source>
        <dbReference type="ARBA" id="ARBA00048243"/>
    </source>
</evidence>
<evidence type="ECO:0000256" key="7">
    <source>
        <dbReference type="ARBA" id="ARBA00022692"/>
    </source>
</evidence>
<dbReference type="GO" id="GO:0000139">
    <property type="term" value="C:Golgi membrane"/>
    <property type="evidence" value="ECO:0007669"/>
    <property type="project" value="UniProtKB-SubCell"/>
</dbReference>
<evidence type="ECO:0000256" key="11">
    <source>
        <dbReference type="ARBA" id="ARBA00023136"/>
    </source>
</evidence>
<evidence type="ECO:0000256" key="3">
    <source>
        <dbReference type="ARBA" id="ARBA00007477"/>
    </source>
</evidence>
<evidence type="ECO:0000256" key="5">
    <source>
        <dbReference type="ARBA" id="ARBA00022676"/>
    </source>
</evidence>
<dbReference type="InterPro" id="IPR052105">
    <property type="entry name" value="MGAT5_Glycosyltransferase"/>
</dbReference>
<reference evidence="16" key="1">
    <citation type="submission" date="2025-08" db="UniProtKB">
        <authorList>
            <consortium name="RefSeq"/>
        </authorList>
    </citation>
    <scope>IDENTIFICATION</scope>
</reference>
<dbReference type="PANTHER" id="PTHR15075">
    <property type="entry name" value="ALPHA-MANNOSIDE BETA-1,6-N-ACETYLGLUCOSAMINYLTRANSFERASE"/>
    <property type="match status" value="1"/>
</dbReference>
<dbReference type="EC" id="2.4.1.155" evidence="4"/>
<gene>
    <name evidence="16" type="primary">LOC116308528</name>
</gene>
<evidence type="ECO:0000256" key="1">
    <source>
        <dbReference type="ARBA" id="ARBA00004323"/>
    </source>
</evidence>
<comment type="pathway">
    <text evidence="2">Protein modification; protein glycosylation.</text>
</comment>
<evidence type="ECO:0000256" key="12">
    <source>
        <dbReference type="ARBA" id="ARBA00023180"/>
    </source>
</evidence>
<dbReference type="KEGG" id="aten:116308528"/>
<keyword evidence="6" id="KW-0808">Transferase</keyword>
<dbReference type="Pfam" id="PF15024">
    <property type="entry name" value="Glyco_transf_18"/>
    <property type="match status" value="1"/>
</dbReference>
<keyword evidence="9" id="KW-1133">Transmembrane helix</keyword>
<dbReference type="OrthoDB" id="2113294at2759"/>
<keyword evidence="11" id="KW-0472">Membrane</keyword>
<dbReference type="GeneID" id="116308528"/>